<name>A0ABU3X1V0_9EURY</name>
<comment type="caution">
    <text evidence="1">The sequence shown here is derived from an EMBL/GenBank/DDBJ whole genome shotgun (WGS) entry which is preliminary data.</text>
</comment>
<dbReference type="SUPFAM" id="SSF53448">
    <property type="entry name" value="Nucleotide-diphospho-sugar transferases"/>
    <property type="match status" value="1"/>
</dbReference>
<dbReference type="NCBIfam" id="TIGR04282">
    <property type="entry name" value="glyco_like_cofC"/>
    <property type="match status" value="1"/>
</dbReference>
<dbReference type="PANTHER" id="PTHR36529">
    <property type="entry name" value="SLL1095 PROTEIN"/>
    <property type="match status" value="1"/>
</dbReference>
<protein>
    <submittedName>
        <fullName evidence="1">Glycosyltransferase</fullName>
    </submittedName>
</protein>
<dbReference type="InterPro" id="IPR029044">
    <property type="entry name" value="Nucleotide-diphossugar_trans"/>
</dbReference>
<evidence type="ECO:0000313" key="2">
    <source>
        <dbReference type="Proteomes" id="UP001281203"/>
    </source>
</evidence>
<dbReference type="Gene3D" id="3.90.550.10">
    <property type="entry name" value="Spore Coat Polysaccharide Biosynthesis Protein SpsA, Chain A"/>
    <property type="match status" value="1"/>
</dbReference>
<evidence type="ECO:0000313" key="1">
    <source>
        <dbReference type="EMBL" id="MDV2482037.1"/>
    </source>
</evidence>
<dbReference type="RefSeq" id="WP_317065062.1">
    <property type="nucleotide sequence ID" value="NZ_WBKO01000001.1"/>
</dbReference>
<dbReference type="Proteomes" id="UP001281203">
    <property type="component" value="Unassembled WGS sequence"/>
</dbReference>
<reference evidence="1 2" key="1">
    <citation type="submission" date="2019-10" db="EMBL/GenBank/DDBJ databases">
        <title>Isolation and characterization of Methanoculleus sp. Wushi-C6 from a hot spring well.</title>
        <authorList>
            <person name="Chen S.-C."/>
            <person name="Lan Z.-H."/>
            <person name="You Y.-T."/>
            <person name="Lai M.-C."/>
        </authorList>
    </citation>
    <scope>NUCLEOTIDE SEQUENCE [LARGE SCALE GENOMIC DNA]</scope>
    <source>
        <strain evidence="1 2">Wushi-C6</strain>
    </source>
</reference>
<accession>A0ABU3X1V0</accession>
<dbReference type="InterPro" id="IPR018641">
    <property type="entry name" value="Trfase_1_rSAM/seldom-assoc"/>
</dbReference>
<dbReference type="EMBL" id="WBKO01000001">
    <property type="protein sequence ID" value="MDV2482037.1"/>
    <property type="molecule type" value="Genomic_DNA"/>
</dbReference>
<dbReference type="Pfam" id="PF09837">
    <property type="entry name" value="DUF2064"/>
    <property type="match status" value="1"/>
</dbReference>
<keyword evidence="2" id="KW-1185">Reference proteome</keyword>
<sequence length="225" mass="24280">MEAAAVMARVPVPGEVKTRLIPPLTPPEAARLYTGFLQDAIARLARLDGIAPFVAYTPPAPGEHLAGLVPPEIPMLPQTGRDLGQRLASVAEALFSRGATAAVLCDSDSPTLPGRYIEEAFRRLRESDLVIGPCDDGGYYLIGMHGSIPRLFSGIPWSSAHVTQRTVEVAGRLDLTVSLLDPWYDIDTPADLDRLCREVAPSPKDGTVARHTRRALEEIGLLPKT</sequence>
<proteinExistence type="predicted"/>
<dbReference type="PANTHER" id="PTHR36529:SF1">
    <property type="entry name" value="GLYCOSYLTRANSFERASE"/>
    <property type="match status" value="1"/>
</dbReference>
<organism evidence="1 2">
    <name type="scientific">Methanoculleus caldifontis</name>
    <dbReference type="NCBI Taxonomy" id="2651577"/>
    <lineage>
        <taxon>Archaea</taxon>
        <taxon>Methanobacteriati</taxon>
        <taxon>Methanobacteriota</taxon>
        <taxon>Stenosarchaea group</taxon>
        <taxon>Methanomicrobia</taxon>
        <taxon>Methanomicrobiales</taxon>
        <taxon>Methanomicrobiaceae</taxon>
        <taxon>Methanoculleus</taxon>
    </lineage>
</organism>
<gene>
    <name evidence="1" type="ORF">F8E02_08525</name>
</gene>